<organism evidence="1 2">
    <name type="scientific">Pangasius djambal</name>
    <dbReference type="NCBI Taxonomy" id="1691987"/>
    <lineage>
        <taxon>Eukaryota</taxon>
        <taxon>Metazoa</taxon>
        <taxon>Chordata</taxon>
        <taxon>Craniata</taxon>
        <taxon>Vertebrata</taxon>
        <taxon>Euteleostomi</taxon>
        <taxon>Actinopterygii</taxon>
        <taxon>Neopterygii</taxon>
        <taxon>Teleostei</taxon>
        <taxon>Ostariophysi</taxon>
        <taxon>Siluriformes</taxon>
        <taxon>Pangasiidae</taxon>
        <taxon>Pangasius</taxon>
    </lineage>
</organism>
<dbReference type="Proteomes" id="UP000830395">
    <property type="component" value="Chromosome 5"/>
</dbReference>
<name>A0ACC5YBD0_9TELE</name>
<evidence type="ECO:0000313" key="1">
    <source>
        <dbReference type="EMBL" id="MCJ8732918.1"/>
    </source>
</evidence>
<keyword evidence="2" id="KW-1185">Reference proteome</keyword>
<sequence>MDPILPPGPPVPRIVDTTNTTVDIAWIPPLYNGGGDILGYHVEHCIVGEKEWIRSTEFRCKECKYTLTGLTEGADYYIRVFAVNEAGHGVPGMTEPVQVKEPEQAPGIEFDISVRNGVIIKAGETLRIPAYVVGRPTPEVKWTKDDAEPDKERVIIETIGKCSTLNIKNALRTDHGKYEITGTNSSGTKSAFIKVDVMDVPGPVVDLKTVHVSKKMISLTWSDPVDNGGSDIMGYVVERKDAKMHIYRQPLETASCKCDIVGLLDGEEYMFRVVARNKFGLGVPVELGPVLAVDPKGVPSAPEKLHYTARTKNTVTLAWQPPRSDGGAPIRGYYVEKMRQDSDGFDVANRQICKDLTITLENLNENMMYDFRVKAVNEVGDGEPSKPINVHIQDDEFAPTVNLLKYFKSNTIMVKKGAAIEIPAEIAGLPLPTFEWTKNGVVLEKSTETMTLESEEIDRQTIKTKIAIPETVRQDTGLYKLAATNIHGTGQQMIRVDILDRPSPPRNIVVSDVKAESCYLTWDAPEDNGGSDLTNYIVEKRDASKKKSDWEQLTCCIMDRRYGVYKLETYGTYQFQIKAENKFGVSDGCESEKVVLKDPYGLPGPPQRPRIIGHTRSSMLVAWDPPKDNGGSTIQGYWLEKRERGAVYWSRVNRAPVTKPAVKSLEYNVLHLIEGAEYQFRVMAQNAAGIGPPSEATECVFALDPRNPPSQPPAPHVKDKTTSSVSLAWAAPDKDGGSPIKGYIV</sequence>
<comment type="caution">
    <text evidence="1">The sequence shown here is derived from an EMBL/GenBank/DDBJ whole genome shotgun (WGS) entry which is preliminary data.</text>
</comment>
<reference evidence="1" key="1">
    <citation type="submission" date="2020-02" db="EMBL/GenBank/DDBJ databases">
        <title>Genome sequencing of the panga catfish, Pangasius djambal.</title>
        <authorList>
            <person name="Wen M."/>
            <person name="Zahm M."/>
            <person name="Roques C."/>
            <person name="Cabau C."/>
            <person name="Klopp C."/>
            <person name="Donnadieu C."/>
            <person name="Jouanno E."/>
            <person name="Avarre J.-C."/>
            <person name="Campet M."/>
            <person name="Ha T."/>
            <person name="Dugue R."/>
            <person name="Lampietro C."/>
            <person name="Louis A."/>
            <person name="Herpin A."/>
            <person name="Echchiki A."/>
            <person name="Berthelot C."/>
            <person name="Parey E."/>
            <person name="Roest-Crollius H."/>
            <person name="Braasch I."/>
            <person name="Postlethwait J.H."/>
            <person name="Bobe J."/>
            <person name="Montfort J."/>
            <person name="Bouchez O."/>
            <person name="Begum T."/>
            <person name="Schartl M."/>
            <person name="Gustiano R."/>
            <person name="Guiguen Y."/>
        </authorList>
    </citation>
    <scope>NUCLEOTIDE SEQUENCE</scope>
    <source>
        <strain evidence="1">Pdj_M5554</strain>
    </source>
</reference>
<feature type="non-terminal residue" evidence="1">
    <location>
        <position position="745"/>
    </location>
</feature>
<accession>A0ACC5YBD0</accession>
<evidence type="ECO:0000313" key="2">
    <source>
        <dbReference type="Proteomes" id="UP000830395"/>
    </source>
</evidence>
<proteinExistence type="predicted"/>
<gene>
    <name evidence="1" type="ORF">PDJAM_G00216420</name>
</gene>
<dbReference type="EMBL" id="CM040979">
    <property type="protein sequence ID" value="MCJ8732918.1"/>
    <property type="molecule type" value="Genomic_DNA"/>
</dbReference>
<protein>
    <submittedName>
        <fullName evidence="1">Uncharacterized protein</fullName>
    </submittedName>
</protein>